<dbReference type="KEGG" id="svp:Pan189_32600"/>
<dbReference type="GO" id="GO:0055085">
    <property type="term" value="P:transmembrane transport"/>
    <property type="evidence" value="ECO:0007669"/>
    <property type="project" value="InterPro"/>
</dbReference>
<dbReference type="Pfam" id="PF00528">
    <property type="entry name" value="BPD_transp_1"/>
    <property type="match status" value="1"/>
</dbReference>
<dbReference type="InterPro" id="IPR035906">
    <property type="entry name" value="MetI-like_sf"/>
</dbReference>
<comment type="subcellular location">
    <subcellularLocation>
        <location evidence="1 7">Cell membrane</location>
        <topology evidence="1 7">Multi-pass membrane protein</topology>
    </subcellularLocation>
</comment>
<evidence type="ECO:0000256" key="5">
    <source>
        <dbReference type="ARBA" id="ARBA00022989"/>
    </source>
</evidence>
<dbReference type="PANTHER" id="PTHR30193:SF1">
    <property type="entry name" value="ABC TRANSPORTER PERMEASE PROTEIN YESP-RELATED"/>
    <property type="match status" value="1"/>
</dbReference>
<keyword evidence="10" id="KW-1185">Reference proteome</keyword>
<evidence type="ECO:0000256" key="6">
    <source>
        <dbReference type="ARBA" id="ARBA00023136"/>
    </source>
</evidence>
<feature type="transmembrane region" description="Helical" evidence="7">
    <location>
        <begin position="281"/>
        <end position="301"/>
    </location>
</feature>
<dbReference type="InterPro" id="IPR051393">
    <property type="entry name" value="ABC_transporter_permease"/>
</dbReference>
<keyword evidence="6 7" id="KW-0472">Membrane</keyword>
<dbReference type="RefSeq" id="WP_145364926.1">
    <property type="nucleotide sequence ID" value="NZ_CP036268.1"/>
</dbReference>
<dbReference type="Gene3D" id="1.10.3720.10">
    <property type="entry name" value="MetI-like"/>
    <property type="match status" value="1"/>
</dbReference>
<sequence>MSPRTQRQLRTGLAFVSPWLIGFGLLVLYPFAATLYWTFCRYDLLSSPEFIGPDHFERMAREIADASGFGEALWNTFYFAIVSVPASVVLGVMLAVILNRPTRGRGIYRTLVFLPSIVPTVAAAIVWMWLLDPTKGLVNRMLQPLGVTPGWFNSPSEFFNLMSLLSGQAGPGAKDGLILMSLWGIGNFVIIYLAALGGIRKDLYEAAMLDGAGPLSRFRHVTLPALSPVIFFNLIMGLIASVQYFTQAYVVSGGSGGPQGTTTVLSLYIFLWSFKYAEAGYASACAWAVFVVVAVATVLLFRGSKSWVHYR</sequence>
<evidence type="ECO:0000256" key="3">
    <source>
        <dbReference type="ARBA" id="ARBA00022475"/>
    </source>
</evidence>
<evidence type="ECO:0000256" key="2">
    <source>
        <dbReference type="ARBA" id="ARBA00022448"/>
    </source>
</evidence>
<dbReference type="GO" id="GO:0005886">
    <property type="term" value="C:plasma membrane"/>
    <property type="evidence" value="ECO:0007669"/>
    <property type="project" value="UniProtKB-SubCell"/>
</dbReference>
<dbReference type="InterPro" id="IPR000515">
    <property type="entry name" value="MetI-like"/>
</dbReference>
<keyword evidence="2 7" id="KW-0813">Transport</keyword>
<evidence type="ECO:0000313" key="10">
    <source>
        <dbReference type="Proteomes" id="UP000317318"/>
    </source>
</evidence>
<accession>A0A517R4Q7</accession>
<keyword evidence="4 7" id="KW-0812">Transmembrane</keyword>
<evidence type="ECO:0000313" key="9">
    <source>
        <dbReference type="EMBL" id="QDT38861.1"/>
    </source>
</evidence>
<dbReference type="AlphaFoldDB" id="A0A517R4Q7"/>
<evidence type="ECO:0000256" key="4">
    <source>
        <dbReference type="ARBA" id="ARBA00022692"/>
    </source>
</evidence>
<feature type="transmembrane region" description="Helical" evidence="7">
    <location>
        <begin position="220"/>
        <end position="245"/>
    </location>
</feature>
<evidence type="ECO:0000256" key="7">
    <source>
        <dbReference type="RuleBase" id="RU363032"/>
    </source>
</evidence>
<dbReference type="EMBL" id="CP036268">
    <property type="protein sequence ID" value="QDT38861.1"/>
    <property type="molecule type" value="Genomic_DNA"/>
</dbReference>
<keyword evidence="5 7" id="KW-1133">Transmembrane helix</keyword>
<feature type="transmembrane region" description="Helical" evidence="7">
    <location>
        <begin position="177"/>
        <end position="199"/>
    </location>
</feature>
<protein>
    <submittedName>
        <fullName evidence="9">Lactose transport system permease protein LacF</fullName>
    </submittedName>
</protein>
<feature type="transmembrane region" description="Helical" evidence="7">
    <location>
        <begin position="77"/>
        <end position="98"/>
    </location>
</feature>
<name>A0A517R4Q7_9PLAN</name>
<feature type="domain" description="ABC transmembrane type-1" evidence="8">
    <location>
        <begin position="73"/>
        <end position="302"/>
    </location>
</feature>
<gene>
    <name evidence="9" type="primary">lacF</name>
    <name evidence="9" type="ORF">Pan189_32600</name>
</gene>
<evidence type="ECO:0000259" key="8">
    <source>
        <dbReference type="PROSITE" id="PS50928"/>
    </source>
</evidence>
<dbReference type="PROSITE" id="PS50928">
    <property type="entry name" value="ABC_TM1"/>
    <property type="match status" value="1"/>
</dbReference>
<proteinExistence type="inferred from homology"/>
<dbReference type="CDD" id="cd06261">
    <property type="entry name" value="TM_PBP2"/>
    <property type="match status" value="1"/>
</dbReference>
<feature type="transmembrane region" description="Helical" evidence="7">
    <location>
        <begin position="12"/>
        <end position="39"/>
    </location>
</feature>
<reference evidence="9 10" key="1">
    <citation type="submission" date="2019-02" db="EMBL/GenBank/DDBJ databases">
        <title>Deep-cultivation of Planctomycetes and their phenomic and genomic characterization uncovers novel biology.</title>
        <authorList>
            <person name="Wiegand S."/>
            <person name="Jogler M."/>
            <person name="Boedeker C."/>
            <person name="Pinto D."/>
            <person name="Vollmers J."/>
            <person name="Rivas-Marin E."/>
            <person name="Kohn T."/>
            <person name="Peeters S.H."/>
            <person name="Heuer A."/>
            <person name="Rast P."/>
            <person name="Oberbeckmann S."/>
            <person name="Bunk B."/>
            <person name="Jeske O."/>
            <person name="Meyerdierks A."/>
            <person name="Storesund J.E."/>
            <person name="Kallscheuer N."/>
            <person name="Luecker S."/>
            <person name="Lage O.M."/>
            <person name="Pohl T."/>
            <person name="Merkel B.J."/>
            <person name="Hornburger P."/>
            <person name="Mueller R.-W."/>
            <person name="Bruemmer F."/>
            <person name="Labrenz M."/>
            <person name="Spormann A.M."/>
            <person name="Op den Camp H."/>
            <person name="Overmann J."/>
            <person name="Amann R."/>
            <person name="Jetten M.S.M."/>
            <person name="Mascher T."/>
            <person name="Medema M.H."/>
            <person name="Devos D.P."/>
            <person name="Kaster A.-K."/>
            <person name="Ovreas L."/>
            <person name="Rohde M."/>
            <person name="Galperin M.Y."/>
            <person name="Jogler C."/>
        </authorList>
    </citation>
    <scope>NUCLEOTIDE SEQUENCE [LARGE SCALE GENOMIC DNA]</scope>
    <source>
        <strain evidence="9 10">Pan189</strain>
    </source>
</reference>
<dbReference type="PANTHER" id="PTHR30193">
    <property type="entry name" value="ABC TRANSPORTER PERMEASE PROTEIN"/>
    <property type="match status" value="1"/>
</dbReference>
<dbReference type="OrthoDB" id="9788108at2"/>
<comment type="similarity">
    <text evidence="7">Belongs to the binding-protein-dependent transport system permease family.</text>
</comment>
<dbReference type="Proteomes" id="UP000317318">
    <property type="component" value="Chromosome"/>
</dbReference>
<dbReference type="SUPFAM" id="SSF161098">
    <property type="entry name" value="MetI-like"/>
    <property type="match status" value="1"/>
</dbReference>
<evidence type="ECO:0000256" key="1">
    <source>
        <dbReference type="ARBA" id="ARBA00004651"/>
    </source>
</evidence>
<feature type="transmembrane region" description="Helical" evidence="7">
    <location>
        <begin position="110"/>
        <end position="130"/>
    </location>
</feature>
<keyword evidence="3" id="KW-1003">Cell membrane</keyword>
<organism evidence="9 10">
    <name type="scientific">Stratiformator vulcanicus</name>
    <dbReference type="NCBI Taxonomy" id="2527980"/>
    <lineage>
        <taxon>Bacteria</taxon>
        <taxon>Pseudomonadati</taxon>
        <taxon>Planctomycetota</taxon>
        <taxon>Planctomycetia</taxon>
        <taxon>Planctomycetales</taxon>
        <taxon>Planctomycetaceae</taxon>
        <taxon>Stratiformator</taxon>
    </lineage>
</organism>